<dbReference type="EMBL" id="JAESWC010000001">
    <property type="protein sequence ID" value="MBL4934298.1"/>
    <property type="molecule type" value="Genomic_DNA"/>
</dbReference>
<keyword evidence="2" id="KW-1185">Reference proteome</keyword>
<proteinExistence type="predicted"/>
<evidence type="ECO:0008006" key="3">
    <source>
        <dbReference type="Google" id="ProtNLM"/>
    </source>
</evidence>
<protein>
    <recommendedName>
        <fullName evidence="3">Leucine-rich repeat domain-containing protein</fullName>
    </recommendedName>
</protein>
<evidence type="ECO:0000313" key="2">
    <source>
        <dbReference type="Proteomes" id="UP000632377"/>
    </source>
</evidence>
<reference evidence="1 2" key="1">
    <citation type="submission" date="2021-01" db="EMBL/GenBank/DDBJ databases">
        <title>Genome public.</title>
        <authorList>
            <person name="Liu C."/>
            <person name="Sun Q."/>
        </authorList>
    </citation>
    <scope>NUCLEOTIDE SEQUENCE [LARGE SCALE GENOMIC DNA]</scope>
    <source>
        <strain evidence="1 2">YIM B02515</strain>
    </source>
</reference>
<gene>
    <name evidence="1" type="ORF">JK636_00845</name>
</gene>
<comment type="caution">
    <text evidence="1">The sequence shown here is derived from an EMBL/GenBank/DDBJ whole genome shotgun (WGS) entry which is preliminary data.</text>
</comment>
<accession>A0ABS1T8G4</accession>
<evidence type="ECO:0000313" key="1">
    <source>
        <dbReference type="EMBL" id="MBL4934298.1"/>
    </source>
</evidence>
<dbReference type="Proteomes" id="UP000632377">
    <property type="component" value="Unassembled WGS sequence"/>
</dbReference>
<organism evidence="1 2">
    <name type="scientific">Clostridium rhizosphaerae</name>
    <dbReference type="NCBI Taxonomy" id="2803861"/>
    <lineage>
        <taxon>Bacteria</taxon>
        <taxon>Bacillati</taxon>
        <taxon>Bacillota</taxon>
        <taxon>Clostridia</taxon>
        <taxon>Eubacteriales</taxon>
        <taxon>Clostridiaceae</taxon>
        <taxon>Clostridium</taxon>
    </lineage>
</organism>
<dbReference type="InterPro" id="IPR032675">
    <property type="entry name" value="LRR_dom_sf"/>
</dbReference>
<dbReference type="Gene3D" id="3.80.10.10">
    <property type="entry name" value="Ribonuclease Inhibitor"/>
    <property type="match status" value="1"/>
</dbReference>
<sequence length="66" mass="7048">MTNITLPKSVTVINYGAFSYCNNLTAAKFLGNAPSVEPKVFGGITPQFKVYSLIEATLPGILQQIG</sequence>
<name>A0ABS1T8G4_9CLOT</name>